<gene>
    <name evidence="2" type="ORF">DN745_11365</name>
</gene>
<evidence type="ECO:0000256" key="1">
    <source>
        <dbReference type="SAM" id="MobiDB-lite"/>
    </source>
</evidence>
<dbReference type="PROSITE" id="PS51257">
    <property type="entry name" value="PROKAR_LIPOPROTEIN"/>
    <property type="match status" value="1"/>
</dbReference>
<name>A0A2Z4FM66_9DELT</name>
<dbReference type="EMBL" id="CP030032">
    <property type="protein sequence ID" value="AWV89905.1"/>
    <property type="molecule type" value="Genomic_DNA"/>
</dbReference>
<feature type="region of interest" description="Disordered" evidence="1">
    <location>
        <begin position="252"/>
        <end position="293"/>
    </location>
</feature>
<reference evidence="2 3" key="1">
    <citation type="submission" date="2018-06" db="EMBL/GenBank/DDBJ databases">
        <title>Lujinxingia sediminis gen. nov. sp. nov., a new facultative anaerobic member of the class Deltaproteobacteria, and proposal of Lujinxingaceae fam. nov.</title>
        <authorList>
            <person name="Guo L.-Y."/>
            <person name="Li C.-M."/>
            <person name="Wang S."/>
            <person name="Du Z.-J."/>
        </authorList>
    </citation>
    <scope>NUCLEOTIDE SEQUENCE [LARGE SCALE GENOMIC DNA]</scope>
    <source>
        <strain evidence="2 3">FA350</strain>
    </source>
</reference>
<dbReference type="Proteomes" id="UP000249799">
    <property type="component" value="Chromosome"/>
</dbReference>
<sequence length="293" mass="32412">MMMSQKQNLFAPEKSAPLLRKGRILLLAGVMLGCVSACGEAEQVEAPSAYDFEVQVAVADENQRPVAKAPVVLDGNIVGYTDRDGIYQATLNEYVNTEVSLAIGEIEGYVVPETAQTITTLQRVKTIDGFSNSPVRLQTNLQSIRNDYLVWIDIECGEEIDAEVCQKFPIKFNGEEVAKTDAEGRAHFDFKGIPEQTVTLQIDTPKYMPKQGHTTDDFYEITPANPTYEITLGLASEVLTINQKFGDPKAAERLAEKKARQQAAARRRAAQSRKKAKKKEAKKAKDAGVIDLW</sequence>
<dbReference type="KEGG" id="bsed:DN745_11365"/>
<dbReference type="RefSeq" id="WP_111334930.1">
    <property type="nucleotide sequence ID" value="NZ_CP030032.1"/>
</dbReference>
<dbReference type="AlphaFoldDB" id="A0A2Z4FM66"/>
<organism evidence="2 3">
    <name type="scientific">Bradymonas sediminis</name>
    <dbReference type="NCBI Taxonomy" id="1548548"/>
    <lineage>
        <taxon>Bacteria</taxon>
        <taxon>Deltaproteobacteria</taxon>
        <taxon>Bradymonadales</taxon>
        <taxon>Bradymonadaceae</taxon>
        <taxon>Bradymonas</taxon>
    </lineage>
</organism>
<feature type="compositionally biased region" description="Basic and acidic residues" evidence="1">
    <location>
        <begin position="283"/>
        <end position="293"/>
    </location>
</feature>
<keyword evidence="3" id="KW-1185">Reference proteome</keyword>
<evidence type="ECO:0000313" key="3">
    <source>
        <dbReference type="Proteomes" id="UP000249799"/>
    </source>
</evidence>
<evidence type="ECO:0000313" key="2">
    <source>
        <dbReference type="EMBL" id="AWV89905.1"/>
    </source>
</evidence>
<accession>A0A2Z4FM66</accession>
<proteinExistence type="predicted"/>
<protein>
    <recommendedName>
        <fullName evidence="4">Carboxypeptidase regulatory-like domain-containing protein</fullName>
    </recommendedName>
</protein>
<dbReference type="OrthoDB" id="5500219at2"/>
<evidence type="ECO:0008006" key="4">
    <source>
        <dbReference type="Google" id="ProtNLM"/>
    </source>
</evidence>
<feature type="compositionally biased region" description="Basic residues" evidence="1">
    <location>
        <begin position="265"/>
        <end position="282"/>
    </location>
</feature>